<feature type="compositionally biased region" description="Acidic residues" evidence="1">
    <location>
        <begin position="468"/>
        <end position="478"/>
    </location>
</feature>
<gene>
    <name evidence="2" type="ORF">R3P38DRAFT_2501047</name>
</gene>
<evidence type="ECO:0000313" key="3">
    <source>
        <dbReference type="Proteomes" id="UP001362999"/>
    </source>
</evidence>
<evidence type="ECO:0000256" key="1">
    <source>
        <dbReference type="SAM" id="MobiDB-lite"/>
    </source>
</evidence>
<keyword evidence="3" id="KW-1185">Reference proteome</keyword>
<sequence length="871" mass="98190">MSSLSLLPPQLRALAEDSAVFTSEPFASVFKSCLAGQHRKSVDFLLKNLDETLGQPFYRELLDDWLVFTLGYVVVKEMPLEAVIKTRRLFLEVLFYRYQSYVSGQLATEELALQALYQAQMSTVREHVRCLSQAHIPSDFNWEREIDETECGIQDFDGSDASSDWEDVDEDTAKAIEVAGGEPLSDDEVYNYNDDESCDGNYIPSDQSDDEQGPVQEPQPTFSKPHRTRGVAREATAAAKVSVSAPPIEPLISASSEHCILSQWAENIRDFFDSPVRIAMKRDCWPVVLDLVEMRKLASSMLLDLMREVARPGNMLETTHPDVELSFRFHDWRLSYSELICRWIKPTLTEEEYQQAAPRLDPNYRFTAEDADDLLILIRDNPSMQPWSFNPMANMDGWNTEIVYRQLKAHPVFRDPAALRDFSEGAVDSRFPTVVRETAEYDLFIAEVKAELYRPPPPAVSAATSSIESDEDETDSEGDASVGGSGAYKRKRKRPPKLSPNVKRRLARKGFKPSVEELEDSAGGADTLAQCPHCKSLPANQQCFRRLYVKRRQCLDLIGGALTSAPEHDRLNPKASGGREPPPIKYYHPYRDLKMRLVKFRKNVYDRCGKDITQFVWKRRDGREEIVGGVRFKPFSDKTLARLLHNHRLVLVRGIRRRDIMQWWSYGSMTATGSRQPNGGLKGDGYRAYACHRGDTPDDIKATVREGSDADVVIEAANTIVPGLKTELANLTRESSLNQLGRSGVTNFTCTNYISPIHADADLSLADVLEGRGRQSGLGGLTPCVQLKKSGCGPHDYNFGYLRWGVIVRTMTNAVWYVVFNGRHEHGTDIPRRSVVGKAQSIGRHQTAPARNVERGTRIREIRHGYNLRSG</sequence>
<feature type="region of interest" description="Disordered" evidence="1">
    <location>
        <begin position="455"/>
        <end position="518"/>
    </location>
</feature>
<dbReference type="Proteomes" id="UP001362999">
    <property type="component" value="Unassembled WGS sequence"/>
</dbReference>
<feature type="compositionally biased region" description="Acidic residues" evidence="1">
    <location>
        <begin position="184"/>
        <end position="198"/>
    </location>
</feature>
<comment type="caution">
    <text evidence="2">The sequence shown here is derived from an EMBL/GenBank/DDBJ whole genome shotgun (WGS) entry which is preliminary data.</text>
</comment>
<accession>A0AAW0DRF9</accession>
<feature type="compositionally biased region" description="Basic residues" evidence="1">
    <location>
        <begin position="488"/>
        <end position="511"/>
    </location>
</feature>
<organism evidence="2 3">
    <name type="scientific">Favolaschia claudopus</name>
    <dbReference type="NCBI Taxonomy" id="2862362"/>
    <lineage>
        <taxon>Eukaryota</taxon>
        <taxon>Fungi</taxon>
        <taxon>Dikarya</taxon>
        <taxon>Basidiomycota</taxon>
        <taxon>Agaricomycotina</taxon>
        <taxon>Agaricomycetes</taxon>
        <taxon>Agaricomycetidae</taxon>
        <taxon>Agaricales</taxon>
        <taxon>Marasmiineae</taxon>
        <taxon>Mycenaceae</taxon>
        <taxon>Favolaschia</taxon>
    </lineage>
</organism>
<proteinExistence type="predicted"/>
<evidence type="ECO:0000313" key="2">
    <source>
        <dbReference type="EMBL" id="KAK7053938.1"/>
    </source>
</evidence>
<protein>
    <recommendedName>
        <fullName evidence="4">Transposase</fullName>
    </recommendedName>
</protein>
<feature type="region of interest" description="Disordered" evidence="1">
    <location>
        <begin position="184"/>
        <end position="239"/>
    </location>
</feature>
<evidence type="ECO:0008006" key="4">
    <source>
        <dbReference type="Google" id="ProtNLM"/>
    </source>
</evidence>
<dbReference type="AlphaFoldDB" id="A0AAW0DRF9"/>
<name>A0AAW0DRF9_9AGAR</name>
<dbReference type="EMBL" id="JAWWNJ010000006">
    <property type="protein sequence ID" value="KAK7053938.1"/>
    <property type="molecule type" value="Genomic_DNA"/>
</dbReference>
<reference evidence="2 3" key="1">
    <citation type="journal article" date="2024" name="J Genomics">
        <title>Draft genome sequencing and assembly of Favolaschia claudopus CIRM-BRFM 2984 isolated from oak limbs.</title>
        <authorList>
            <person name="Navarro D."/>
            <person name="Drula E."/>
            <person name="Chaduli D."/>
            <person name="Cazenave R."/>
            <person name="Ahrendt S."/>
            <person name="Wang J."/>
            <person name="Lipzen A."/>
            <person name="Daum C."/>
            <person name="Barry K."/>
            <person name="Grigoriev I.V."/>
            <person name="Favel A."/>
            <person name="Rosso M.N."/>
            <person name="Martin F."/>
        </authorList>
    </citation>
    <scope>NUCLEOTIDE SEQUENCE [LARGE SCALE GENOMIC DNA]</scope>
    <source>
        <strain evidence="2 3">CIRM-BRFM 2984</strain>
    </source>
</reference>